<sequence>MVIKEFISCDTIRDSALKLAHQMYKQDRFVPDIIYASLRGGAYMANVFSEYYKMVRIREQERPVFYAAVVARSYGFLRSQTNVMVDGWTYSPEHLRTGDKILLVDDIFDTGKTVNALAQIIMQKGIPREDIKIVVFDYKVPLYKKEEPLPIQPDYYCRKHILNSPDDERWIHYNCHEFLGLSSQEVDEQFTDPEVREILHEVRGDQ</sequence>
<dbReference type="InterPro" id="IPR029057">
    <property type="entry name" value="PRTase-like"/>
</dbReference>
<evidence type="ECO:0000256" key="2">
    <source>
        <dbReference type="ARBA" id="ARBA00022679"/>
    </source>
</evidence>
<feature type="domain" description="Phosphoribosyltransferase" evidence="3">
    <location>
        <begin position="18"/>
        <end position="137"/>
    </location>
</feature>
<comment type="caution">
    <text evidence="4">The sequence shown here is derived from an EMBL/GenBank/DDBJ whole genome shotgun (WGS) entry which is preliminary data.</text>
</comment>
<accession>A0A644XIF7</accession>
<dbReference type="Pfam" id="PF00156">
    <property type="entry name" value="Pribosyltran"/>
    <property type="match status" value="1"/>
</dbReference>
<dbReference type="SUPFAM" id="SSF53271">
    <property type="entry name" value="PRTase-like"/>
    <property type="match status" value="1"/>
</dbReference>
<dbReference type="InterPro" id="IPR000836">
    <property type="entry name" value="PRTase_dom"/>
</dbReference>
<keyword evidence="2" id="KW-0808">Transferase</keyword>
<dbReference type="Gene3D" id="3.40.50.2020">
    <property type="match status" value="1"/>
</dbReference>
<protein>
    <recommendedName>
        <fullName evidence="3">Phosphoribosyltransferase domain-containing protein</fullName>
    </recommendedName>
</protein>
<dbReference type="PANTHER" id="PTHR43363:SF1">
    <property type="entry name" value="HYPOXANTHINE-GUANINE PHOSPHORIBOSYLTRANSFERASE"/>
    <property type="match status" value="1"/>
</dbReference>
<evidence type="ECO:0000256" key="1">
    <source>
        <dbReference type="ARBA" id="ARBA00022676"/>
    </source>
</evidence>
<proteinExistence type="predicted"/>
<dbReference type="GO" id="GO:0016757">
    <property type="term" value="F:glycosyltransferase activity"/>
    <property type="evidence" value="ECO:0007669"/>
    <property type="project" value="UniProtKB-KW"/>
</dbReference>
<reference evidence="4" key="1">
    <citation type="submission" date="2019-08" db="EMBL/GenBank/DDBJ databases">
        <authorList>
            <person name="Kucharzyk K."/>
            <person name="Murdoch R.W."/>
            <person name="Higgins S."/>
            <person name="Loffler F."/>
        </authorList>
    </citation>
    <scope>NUCLEOTIDE SEQUENCE</scope>
</reference>
<gene>
    <name evidence="4" type="ORF">SDC9_60244</name>
</gene>
<dbReference type="AlphaFoldDB" id="A0A644XIF7"/>
<evidence type="ECO:0000259" key="3">
    <source>
        <dbReference type="Pfam" id="PF00156"/>
    </source>
</evidence>
<keyword evidence="1" id="KW-0328">Glycosyltransferase</keyword>
<evidence type="ECO:0000313" key="4">
    <source>
        <dbReference type="EMBL" id="MPM13884.1"/>
    </source>
</evidence>
<dbReference type="EMBL" id="VSSQ01002188">
    <property type="protein sequence ID" value="MPM13884.1"/>
    <property type="molecule type" value="Genomic_DNA"/>
</dbReference>
<dbReference type="CDD" id="cd06223">
    <property type="entry name" value="PRTases_typeI"/>
    <property type="match status" value="1"/>
</dbReference>
<organism evidence="4">
    <name type="scientific">bioreactor metagenome</name>
    <dbReference type="NCBI Taxonomy" id="1076179"/>
    <lineage>
        <taxon>unclassified sequences</taxon>
        <taxon>metagenomes</taxon>
        <taxon>ecological metagenomes</taxon>
    </lineage>
</organism>
<dbReference type="PANTHER" id="PTHR43363">
    <property type="entry name" value="HYPOXANTHINE PHOSPHORIBOSYLTRANSFERASE"/>
    <property type="match status" value="1"/>
</dbReference>
<name>A0A644XIF7_9ZZZZ</name>